<dbReference type="InterPro" id="IPR003352">
    <property type="entry name" value="PTS_EIIC"/>
</dbReference>
<dbReference type="Pfam" id="PF00358">
    <property type="entry name" value="PTS_EIIA_1"/>
    <property type="match status" value="1"/>
</dbReference>
<dbReference type="InterPro" id="IPR010973">
    <property type="entry name" value="PTS_IIBC_sucr"/>
</dbReference>
<dbReference type="Pfam" id="PF02378">
    <property type="entry name" value="PTS_EIIC"/>
    <property type="match status" value="1"/>
</dbReference>
<feature type="transmembrane region" description="Helical" evidence="16">
    <location>
        <begin position="260"/>
        <end position="282"/>
    </location>
</feature>
<dbReference type="Proteomes" id="UP000439550">
    <property type="component" value="Unassembled WGS sequence"/>
</dbReference>
<dbReference type="InterPro" id="IPR001996">
    <property type="entry name" value="PTS_IIB_1"/>
</dbReference>
<evidence type="ECO:0000256" key="6">
    <source>
        <dbReference type="ARBA" id="ARBA00022683"/>
    </source>
</evidence>
<dbReference type="InterPro" id="IPR001127">
    <property type="entry name" value="PTS_EIIA_1_perm"/>
</dbReference>
<dbReference type="AlphaFoldDB" id="A0A7X1Z8Y5"/>
<dbReference type="Gene3D" id="3.30.1360.60">
    <property type="entry name" value="Glucose permease domain IIB"/>
    <property type="match status" value="1"/>
</dbReference>
<keyword evidence="7 16" id="KW-0812">Transmembrane</keyword>
<evidence type="ECO:0000256" key="13">
    <source>
        <dbReference type="ARBA" id="ARBA00048931"/>
    </source>
</evidence>
<feature type="compositionally biased region" description="Basic and acidic residues" evidence="15">
    <location>
        <begin position="485"/>
        <end position="499"/>
    </location>
</feature>
<dbReference type="InterPro" id="IPR018113">
    <property type="entry name" value="PTrfase_EIIB_Cys"/>
</dbReference>
<dbReference type="Gene3D" id="2.70.70.10">
    <property type="entry name" value="Glucose Permease (Domain IIA)"/>
    <property type="match status" value="1"/>
</dbReference>
<dbReference type="CDD" id="cd00212">
    <property type="entry name" value="PTS_IIB_glc"/>
    <property type="match status" value="1"/>
</dbReference>
<feature type="region of interest" description="Disordered" evidence="15">
    <location>
        <begin position="473"/>
        <end position="502"/>
    </location>
</feature>
<evidence type="ECO:0000256" key="4">
    <source>
        <dbReference type="ARBA" id="ARBA00022597"/>
    </source>
</evidence>
<dbReference type="GO" id="GO:0008982">
    <property type="term" value="F:protein-N(PI)-phosphohistidine-sugar phosphotransferase activity"/>
    <property type="evidence" value="ECO:0007669"/>
    <property type="project" value="InterPro"/>
</dbReference>
<feature type="transmembrane region" description="Helical" evidence="16">
    <location>
        <begin position="113"/>
        <end position="134"/>
    </location>
</feature>
<keyword evidence="5" id="KW-0808">Transferase</keyword>
<keyword evidence="9 16" id="KW-1133">Transmembrane helix</keyword>
<dbReference type="InterPro" id="IPR011055">
    <property type="entry name" value="Dup_hybrid_motif"/>
</dbReference>
<evidence type="ECO:0000256" key="2">
    <source>
        <dbReference type="ARBA" id="ARBA00022448"/>
    </source>
</evidence>
<dbReference type="GO" id="GO:0005886">
    <property type="term" value="C:plasma membrane"/>
    <property type="evidence" value="ECO:0007669"/>
    <property type="project" value="UniProtKB-SubCell"/>
</dbReference>
<feature type="transmembrane region" description="Helical" evidence="16">
    <location>
        <begin position="445"/>
        <end position="467"/>
    </location>
</feature>
<feature type="transmembrane region" description="Helical" evidence="16">
    <location>
        <begin position="302"/>
        <end position="323"/>
    </location>
</feature>
<comment type="subcellular location">
    <subcellularLocation>
        <location evidence="1">Cell membrane</location>
        <topology evidence="1">Multi-pass membrane protein</topology>
    </subcellularLocation>
</comment>
<dbReference type="Pfam" id="PF00367">
    <property type="entry name" value="PTS_EIIB"/>
    <property type="match status" value="1"/>
</dbReference>
<dbReference type="InterPro" id="IPR013013">
    <property type="entry name" value="PTS_EIIC_1"/>
</dbReference>
<feature type="transmembrane region" description="Helical" evidence="16">
    <location>
        <begin position="406"/>
        <end position="439"/>
    </location>
</feature>
<evidence type="ECO:0000313" key="21">
    <source>
        <dbReference type="Proteomes" id="UP000439550"/>
    </source>
</evidence>
<evidence type="ECO:0000256" key="15">
    <source>
        <dbReference type="SAM" id="MobiDB-lite"/>
    </source>
</evidence>
<dbReference type="GO" id="GO:0090589">
    <property type="term" value="F:protein-phosphocysteine-trehalose phosphotransferase system transporter activity"/>
    <property type="evidence" value="ECO:0007669"/>
    <property type="project" value="TreeGrafter"/>
</dbReference>
<dbReference type="GO" id="GO:0016301">
    <property type="term" value="F:kinase activity"/>
    <property type="evidence" value="ECO:0007669"/>
    <property type="project" value="UniProtKB-KW"/>
</dbReference>
<dbReference type="EC" id="2.7.1.211" evidence="11"/>
<dbReference type="PANTHER" id="PTHR30175:SF4">
    <property type="entry name" value="PTS SYSTEM TREHALOSE-SPECIFIC EIIBC COMPONENT"/>
    <property type="match status" value="1"/>
</dbReference>
<keyword evidence="3" id="KW-1003">Cell membrane</keyword>
<dbReference type="NCBIfam" id="TIGR01996">
    <property type="entry name" value="PTS-II-BC-sucr"/>
    <property type="match status" value="1"/>
</dbReference>
<dbReference type="RefSeq" id="WP_153496121.1">
    <property type="nucleotide sequence ID" value="NZ_CBCRWP010000004.1"/>
</dbReference>
<dbReference type="PROSITE" id="PS01035">
    <property type="entry name" value="PTS_EIIB_TYPE_1_CYS"/>
    <property type="match status" value="1"/>
</dbReference>
<dbReference type="GO" id="GO:0015771">
    <property type="term" value="P:trehalose transport"/>
    <property type="evidence" value="ECO:0007669"/>
    <property type="project" value="TreeGrafter"/>
</dbReference>
<keyword evidence="4" id="KW-0762">Sugar transport</keyword>
<dbReference type="PROSITE" id="PS51098">
    <property type="entry name" value="PTS_EIIB_TYPE_1"/>
    <property type="match status" value="1"/>
</dbReference>
<dbReference type="InterPro" id="IPR050558">
    <property type="entry name" value="PTS_Sugar-Specific_Components"/>
</dbReference>
<keyword evidence="21" id="KW-1185">Reference proteome</keyword>
<dbReference type="FunFam" id="2.70.70.10:FF:000001">
    <property type="entry name" value="PTS system glucose-specific IIA component"/>
    <property type="match status" value="1"/>
</dbReference>
<name>A0A7X1Z8Y5_9LACT</name>
<feature type="transmembrane region" description="Helical" evidence="16">
    <location>
        <begin position="154"/>
        <end position="176"/>
    </location>
</feature>
<evidence type="ECO:0000256" key="16">
    <source>
        <dbReference type="SAM" id="Phobius"/>
    </source>
</evidence>
<gene>
    <name evidence="20" type="ORF">GHI93_05730</name>
</gene>
<comment type="function">
    <text evidence="12">The phosphoenolpyruvate-dependent sugar phosphotransferase system (sugar PTS), a major carbohydrate active transport system, catalyzes the phosphorylation of incoming sugar substrates concomitantly with their translocation across the cell membrane. This system is involved in sucrose transport.</text>
</comment>
<keyword evidence="6" id="KW-0598">Phosphotransferase system</keyword>
<evidence type="ECO:0000256" key="1">
    <source>
        <dbReference type="ARBA" id="ARBA00004651"/>
    </source>
</evidence>
<protein>
    <recommendedName>
        <fullName evidence="11">protein-N(pi)-phosphohistidine--sucrose phosphotransferase</fullName>
        <ecNumber evidence="11">2.7.1.211</ecNumber>
    </recommendedName>
</protein>
<evidence type="ECO:0000313" key="20">
    <source>
        <dbReference type="EMBL" id="MQW39439.1"/>
    </source>
</evidence>
<feature type="domain" description="PTS EIIA type-1" evidence="17">
    <location>
        <begin position="518"/>
        <end position="622"/>
    </location>
</feature>
<sequence>MNHKEVAERIITAVGADNIQAAAHCATRLRLVLKDSEAINQDALDNDPDLKGTFEAAGQYQIIVGPGDVNTVYDEFVKLTGISEASTADLKEIAAHQKKQNPLMALVKLLSDIFVPLIPALVAGGLLMALNNALTAEHLFAAKSVVEMFPAWKGFADIVNTMSAAPFTFMPILIGFSATKRFGGNPYLGAVLGMIMVMPALVNGYGVAAAITNHTMTYWDVFGFNVAQAGYQGQVLPVIGVAFILAKLEKFFHKHLNDAVDFTFTPLLSVIITGFLTFTIVGPALRFVSNGLTDGLVGLYNTLGAAGMLIFGAFYSAIVVTGLHQSFPAIETMLITNYQHAGVGGDFIFPVAACANMAQAGATFAIFFITKNVKTKALAAPAGVSAVLGITEPALFGINLKLKYPFFIALGASAIGSLFMGIFHVLAVSLGSAGLIGFISIKAGYNLQFIVAILISFILAFVVTTFYGRKKEKTHAPEPKQTTTPEKESENTPNKKEQNEILLTPTNGEALPLSTVKDPVFSKEVMGKGIAITPSTDQLFAPCDGEILIAYETGHAYGLRSTQGAELLLHIGIDTVSMNGKGFTQNVSVGQHVKAGDLLGTFDRSAIKAAGLDDTLMMIITNSTNYKAILPINETPSVKVGQKILSLN</sequence>
<feature type="active site" description="Phosphocysteine intermediate; for EIIB activity" evidence="14">
    <location>
        <position position="25"/>
    </location>
</feature>
<organism evidence="20 21">
    <name type="scientific">Lactococcus hircilactis</name>
    <dbReference type="NCBI Taxonomy" id="1494462"/>
    <lineage>
        <taxon>Bacteria</taxon>
        <taxon>Bacillati</taxon>
        <taxon>Bacillota</taxon>
        <taxon>Bacilli</taxon>
        <taxon>Lactobacillales</taxon>
        <taxon>Streptococcaceae</taxon>
        <taxon>Lactococcus</taxon>
    </lineage>
</organism>
<keyword evidence="2" id="KW-0813">Transport</keyword>
<evidence type="ECO:0000256" key="9">
    <source>
        <dbReference type="ARBA" id="ARBA00022989"/>
    </source>
</evidence>
<evidence type="ECO:0000256" key="7">
    <source>
        <dbReference type="ARBA" id="ARBA00022692"/>
    </source>
</evidence>
<evidence type="ECO:0000256" key="8">
    <source>
        <dbReference type="ARBA" id="ARBA00022777"/>
    </source>
</evidence>
<dbReference type="PROSITE" id="PS51093">
    <property type="entry name" value="PTS_EIIA_TYPE_1"/>
    <property type="match status" value="1"/>
</dbReference>
<comment type="catalytic activity">
    <reaction evidence="13">
        <text>N(pros)-phospho-L-histidyl-[protein](out) + sucrose = sucrose 6(G)-phosphate(in) + L-histidyl-[protein]</text>
        <dbReference type="Rhea" id="RHEA:49236"/>
        <dbReference type="Rhea" id="RHEA-COMP:9745"/>
        <dbReference type="Rhea" id="RHEA-COMP:9746"/>
        <dbReference type="ChEBI" id="CHEBI:17992"/>
        <dbReference type="ChEBI" id="CHEBI:29979"/>
        <dbReference type="ChEBI" id="CHEBI:64837"/>
        <dbReference type="ChEBI" id="CHEBI:91002"/>
        <dbReference type="EC" id="2.7.1.211"/>
    </reaction>
</comment>
<dbReference type="SUPFAM" id="SSF55604">
    <property type="entry name" value="Glucose permease domain IIB"/>
    <property type="match status" value="1"/>
</dbReference>
<dbReference type="NCBIfam" id="TIGR00826">
    <property type="entry name" value="EIIB_glc"/>
    <property type="match status" value="1"/>
</dbReference>
<dbReference type="PANTHER" id="PTHR30175">
    <property type="entry name" value="PHOSPHOTRANSFERASE SYSTEM TRANSPORT PROTEIN"/>
    <property type="match status" value="1"/>
</dbReference>
<evidence type="ECO:0000259" key="18">
    <source>
        <dbReference type="PROSITE" id="PS51098"/>
    </source>
</evidence>
<evidence type="ECO:0000256" key="5">
    <source>
        <dbReference type="ARBA" id="ARBA00022679"/>
    </source>
</evidence>
<dbReference type="SUPFAM" id="SSF51261">
    <property type="entry name" value="Duplicated hybrid motif"/>
    <property type="match status" value="1"/>
</dbReference>
<dbReference type="PROSITE" id="PS51103">
    <property type="entry name" value="PTS_EIIC_TYPE_1"/>
    <property type="match status" value="1"/>
</dbReference>
<dbReference type="NCBIfam" id="TIGR00830">
    <property type="entry name" value="PTBA"/>
    <property type="match status" value="1"/>
</dbReference>
<evidence type="ECO:0000256" key="10">
    <source>
        <dbReference type="ARBA" id="ARBA00023136"/>
    </source>
</evidence>
<dbReference type="GO" id="GO:0009401">
    <property type="term" value="P:phosphoenolpyruvate-dependent sugar phosphotransferase system"/>
    <property type="evidence" value="ECO:0007669"/>
    <property type="project" value="UniProtKB-KW"/>
</dbReference>
<dbReference type="EMBL" id="WITJ01000007">
    <property type="protein sequence ID" value="MQW39439.1"/>
    <property type="molecule type" value="Genomic_DNA"/>
</dbReference>
<dbReference type="PROSITE" id="PS00371">
    <property type="entry name" value="PTS_EIIA_TYPE_1_HIS"/>
    <property type="match status" value="1"/>
</dbReference>
<reference evidence="20 21" key="1">
    <citation type="submission" date="2019-10" db="EMBL/GenBank/DDBJ databases">
        <authorList>
            <person name="Dong K."/>
        </authorList>
    </citation>
    <scope>NUCLEOTIDE SEQUENCE [LARGE SCALE GENOMIC DNA]</scope>
    <source>
        <strain evidence="20 21">DSM 28960</strain>
    </source>
</reference>
<comment type="caution">
    <text evidence="20">The sequence shown here is derived from an EMBL/GenBank/DDBJ whole genome shotgun (WGS) entry which is preliminary data.</text>
</comment>
<feature type="transmembrane region" description="Helical" evidence="16">
    <location>
        <begin position="188"/>
        <end position="211"/>
    </location>
</feature>
<evidence type="ECO:0000259" key="17">
    <source>
        <dbReference type="PROSITE" id="PS51093"/>
    </source>
</evidence>
<evidence type="ECO:0000259" key="19">
    <source>
        <dbReference type="PROSITE" id="PS51103"/>
    </source>
</evidence>
<accession>A0A7X1Z8Y5</accession>
<evidence type="ECO:0000256" key="12">
    <source>
        <dbReference type="ARBA" id="ARBA00045139"/>
    </source>
</evidence>
<evidence type="ECO:0000256" key="11">
    <source>
        <dbReference type="ARBA" id="ARBA00044053"/>
    </source>
</evidence>
<feature type="domain" description="PTS EIIB type-1" evidence="18">
    <location>
        <begin position="3"/>
        <end position="86"/>
    </location>
</feature>
<proteinExistence type="predicted"/>
<keyword evidence="8" id="KW-0418">Kinase</keyword>
<dbReference type="OrthoDB" id="9769191at2"/>
<evidence type="ECO:0000256" key="14">
    <source>
        <dbReference type="PROSITE-ProRule" id="PRU00421"/>
    </source>
</evidence>
<dbReference type="InterPro" id="IPR036878">
    <property type="entry name" value="Glu_permease_IIB"/>
</dbReference>
<keyword evidence="10 16" id="KW-0472">Membrane</keyword>
<feature type="domain" description="PTS EIIC type-1" evidence="19">
    <location>
        <begin position="121"/>
        <end position="483"/>
    </location>
</feature>
<feature type="transmembrane region" description="Helical" evidence="16">
    <location>
        <begin position="231"/>
        <end position="248"/>
    </location>
</feature>
<evidence type="ECO:0000256" key="3">
    <source>
        <dbReference type="ARBA" id="ARBA00022475"/>
    </source>
</evidence>